<feature type="domain" description="Outer membrane protein beta-barrel" evidence="7">
    <location>
        <begin position="39"/>
        <end position="244"/>
    </location>
</feature>
<dbReference type="InterPro" id="IPR027385">
    <property type="entry name" value="Beta-barrel_OMP"/>
</dbReference>
<dbReference type="InterPro" id="IPR051692">
    <property type="entry name" value="OMP-like"/>
</dbReference>
<evidence type="ECO:0000313" key="9">
    <source>
        <dbReference type="Proteomes" id="UP001549145"/>
    </source>
</evidence>
<feature type="chain" id="PRO_5046239327" evidence="6">
    <location>
        <begin position="20"/>
        <end position="582"/>
    </location>
</feature>
<evidence type="ECO:0000313" key="8">
    <source>
        <dbReference type="EMBL" id="MET3692944.1"/>
    </source>
</evidence>
<dbReference type="PANTHER" id="PTHR34001">
    <property type="entry name" value="BLL7405 PROTEIN"/>
    <property type="match status" value="1"/>
</dbReference>
<dbReference type="Gene3D" id="2.40.128.90">
    <property type="entry name" value="OMPT-like"/>
    <property type="match status" value="1"/>
</dbReference>
<dbReference type="InterPro" id="IPR000036">
    <property type="entry name" value="Peptidase_A26_omptin"/>
</dbReference>
<name>A0ABV2L543_9HYPH</name>
<proteinExistence type="inferred from homology"/>
<dbReference type="Gene3D" id="2.40.160.20">
    <property type="match status" value="1"/>
</dbReference>
<dbReference type="PANTHER" id="PTHR34001:SF3">
    <property type="entry name" value="BLL7405 PROTEIN"/>
    <property type="match status" value="1"/>
</dbReference>
<comment type="subcellular location">
    <subcellularLocation>
        <location evidence="1">Cell outer membrane</location>
    </subcellularLocation>
</comment>
<dbReference type="RefSeq" id="WP_238280826.1">
    <property type="nucleotide sequence ID" value="NZ_BPQL01000101.1"/>
</dbReference>
<evidence type="ECO:0000256" key="6">
    <source>
        <dbReference type="SAM" id="SignalP"/>
    </source>
</evidence>
<dbReference type="Pfam" id="PF13505">
    <property type="entry name" value="OMP_b-brl"/>
    <property type="match status" value="1"/>
</dbReference>
<comment type="similarity">
    <text evidence="5">Belongs to the Omp25/RopB family.</text>
</comment>
<gene>
    <name evidence="8" type="ORF">ABID43_002488</name>
</gene>
<evidence type="ECO:0000259" key="7">
    <source>
        <dbReference type="Pfam" id="PF13505"/>
    </source>
</evidence>
<protein>
    <submittedName>
        <fullName evidence="8">Opacity protein-like surface antigen</fullName>
    </submittedName>
</protein>
<evidence type="ECO:0000256" key="5">
    <source>
        <dbReference type="ARBA" id="ARBA00038306"/>
    </source>
</evidence>
<evidence type="ECO:0000256" key="3">
    <source>
        <dbReference type="ARBA" id="ARBA00023136"/>
    </source>
</evidence>
<dbReference type="SUPFAM" id="SSF56925">
    <property type="entry name" value="OMPA-like"/>
    <property type="match status" value="1"/>
</dbReference>
<keyword evidence="2 6" id="KW-0732">Signal</keyword>
<keyword evidence="9" id="KW-1185">Reference proteome</keyword>
<reference evidence="8 9" key="1">
    <citation type="submission" date="2024-06" db="EMBL/GenBank/DDBJ databases">
        <title>Genomic Encyclopedia of Type Strains, Phase IV (KMG-IV): sequencing the most valuable type-strain genomes for metagenomic binning, comparative biology and taxonomic classification.</title>
        <authorList>
            <person name="Goeker M."/>
        </authorList>
    </citation>
    <scope>NUCLEOTIDE SEQUENCE [LARGE SCALE GENOMIC DNA]</scope>
    <source>
        <strain evidence="8 9">DSM 21331</strain>
    </source>
</reference>
<comment type="caution">
    <text evidence="8">The sequence shown here is derived from an EMBL/GenBank/DDBJ whole genome shotgun (WGS) entry which is preliminary data.</text>
</comment>
<keyword evidence="3" id="KW-0472">Membrane</keyword>
<dbReference type="SUPFAM" id="SSF69917">
    <property type="entry name" value="OMPT-like"/>
    <property type="match status" value="1"/>
</dbReference>
<dbReference type="EMBL" id="JBEPMM010000006">
    <property type="protein sequence ID" value="MET3692944.1"/>
    <property type="molecule type" value="Genomic_DNA"/>
</dbReference>
<evidence type="ECO:0000256" key="1">
    <source>
        <dbReference type="ARBA" id="ARBA00004442"/>
    </source>
</evidence>
<feature type="signal peptide" evidence="6">
    <location>
        <begin position="1"/>
        <end position="19"/>
    </location>
</feature>
<accession>A0ABV2L543</accession>
<organism evidence="8 9">
    <name type="scientific">Methylobacterium goesingense</name>
    <dbReference type="NCBI Taxonomy" id="243690"/>
    <lineage>
        <taxon>Bacteria</taxon>
        <taxon>Pseudomonadati</taxon>
        <taxon>Pseudomonadota</taxon>
        <taxon>Alphaproteobacteria</taxon>
        <taxon>Hyphomicrobiales</taxon>
        <taxon>Methylobacteriaceae</taxon>
        <taxon>Methylobacterium</taxon>
    </lineage>
</organism>
<evidence type="ECO:0000256" key="2">
    <source>
        <dbReference type="ARBA" id="ARBA00022729"/>
    </source>
</evidence>
<sequence length="582" mass="61677">MRSVLLAVPMLGLGYAAAAADLAQRTPPPPAVAEIGAPAFTWTGFYAGLFLGYGSLGESGTQTCIGPRGVINGPGCAPFPALSPRPRADDLSAGSEIGYNIQLAPGAGPVFGLAADYQATRLRGYGESEGFFPIVPTAFNEGATYHLGQRLDGLGTVRGKVGYAFDRLYLYGTGGAAYGQVRIDVDTAFGNDTFQARGLLGGFRLGYAAGGGAEYAISPHLSVKAEGLYYDLGERTVYDRATLGGARYGGTIATRGFLGRVGLNYRFGSGIPGLGLLDDVRSVLEPVAYTPLPASDWAFETGARYMYSTGRFRYRLGAPGNAAQTNSRLTYDSVGAHASESFLRVDHNPTGLFAKAFVGSGIVTTGRQTDEDFPPVARPYSRTTSTISDGDIGYAVADAGANILVGDTYRLGAFAGYQYVSEFIDAFGCAQRVGGSFCTPTVPMSVKVFTQDAHWHALRLGLAGEMRFDRLKLSAEAAYLPVVDLSGFDHHWLRASINPLPQSGSGSGYFLQALLSYDLTQKISVGVGGRYWSMETGSGRTKFPLLQASPTKFETHRAGAFLQASYAFTDKSFDLGSVLSRP</sequence>
<dbReference type="InterPro" id="IPR011250">
    <property type="entry name" value="OMP/PagP_B-barrel"/>
</dbReference>
<dbReference type="Pfam" id="PF01278">
    <property type="entry name" value="Omptin"/>
    <property type="match status" value="1"/>
</dbReference>
<dbReference type="InterPro" id="IPR020080">
    <property type="entry name" value="OM_adhesin/peptidase_omptin"/>
</dbReference>
<dbReference type="Proteomes" id="UP001549145">
    <property type="component" value="Unassembled WGS sequence"/>
</dbReference>
<evidence type="ECO:0000256" key="4">
    <source>
        <dbReference type="ARBA" id="ARBA00023237"/>
    </source>
</evidence>
<dbReference type="InterPro" id="IPR053724">
    <property type="entry name" value="OMP_A26_sf"/>
</dbReference>
<keyword evidence="4" id="KW-0998">Cell outer membrane</keyword>